<proteinExistence type="predicted"/>
<dbReference type="Gene3D" id="3.30.200.20">
    <property type="entry name" value="Phosphorylase Kinase, domain 1"/>
    <property type="match status" value="1"/>
</dbReference>
<keyword evidence="2" id="KW-0808">Transferase</keyword>
<dbReference type="AlphaFoldDB" id="A0A834LNE0"/>
<keyword evidence="8" id="KW-0547">Nucleotide-binding</keyword>
<evidence type="ECO:0000313" key="10">
    <source>
        <dbReference type="Proteomes" id="UP000626092"/>
    </source>
</evidence>
<keyword evidence="5" id="KW-1133">Transmembrane helix</keyword>
<keyword evidence="4" id="KW-0732">Signal</keyword>
<accession>A0A834LNE0</accession>
<keyword evidence="3" id="KW-0812">Transmembrane</keyword>
<reference evidence="9" key="1">
    <citation type="submission" date="2019-11" db="EMBL/GenBank/DDBJ databases">
        <authorList>
            <person name="Liu Y."/>
            <person name="Hou J."/>
            <person name="Li T.-Q."/>
            <person name="Guan C.-H."/>
            <person name="Wu X."/>
            <person name="Wu H.-Z."/>
            <person name="Ling F."/>
            <person name="Zhang R."/>
            <person name="Shi X.-G."/>
            <person name="Ren J.-P."/>
            <person name="Chen E.-F."/>
            <person name="Sun J.-M."/>
        </authorList>
    </citation>
    <scope>NUCLEOTIDE SEQUENCE</scope>
    <source>
        <strain evidence="9">Adult_tree_wgs_1</strain>
        <tissue evidence="9">Leaves</tissue>
    </source>
</reference>
<comment type="caution">
    <text evidence="9">The sequence shown here is derived from an EMBL/GenBank/DDBJ whole genome shotgun (WGS) entry which is preliminary data.</text>
</comment>
<organism evidence="9 10">
    <name type="scientific">Rhododendron simsii</name>
    <name type="common">Sims's rhododendron</name>
    <dbReference type="NCBI Taxonomy" id="118357"/>
    <lineage>
        <taxon>Eukaryota</taxon>
        <taxon>Viridiplantae</taxon>
        <taxon>Streptophyta</taxon>
        <taxon>Embryophyta</taxon>
        <taxon>Tracheophyta</taxon>
        <taxon>Spermatophyta</taxon>
        <taxon>Magnoliopsida</taxon>
        <taxon>eudicotyledons</taxon>
        <taxon>Gunneridae</taxon>
        <taxon>Pentapetalae</taxon>
        <taxon>asterids</taxon>
        <taxon>Ericales</taxon>
        <taxon>Ericaceae</taxon>
        <taxon>Ericoideae</taxon>
        <taxon>Rhodoreae</taxon>
        <taxon>Rhododendron</taxon>
    </lineage>
</organism>
<evidence type="ECO:0000256" key="3">
    <source>
        <dbReference type="ARBA" id="ARBA00022692"/>
    </source>
</evidence>
<dbReference type="GO" id="GO:0004674">
    <property type="term" value="F:protein serine/threonine kinase activity"/>
    <property type="evidence" value="ECO:0007669"/>
    <property type="project" value="UniProtKB-KW"/>
</dbReference>
<gene>
    <name evidence="9" type="ORF">RHSIM_Rhsim06G0113200</name>
</gene>
<name>A0A834LNE0_RHOSS</name>
<evidence type="ECO:0000313" key="9">
    <source>
        <dbReference type="EMBL" id="KAF7141390.1"/>
    </source>
</evidence>
<feature type="binding site" evidence="8">
    <location>
        <position position="51"/>
    </location>
    <ligand>
        <name>ATP</name>
        <dbReference type="ChEBI" id="CHEBI:30616"/>
    </ligand>
</feature>
<protein>
    <recommendedName>
        <fullName evidence="11">Protein kinase domain-containing protein</fullName>
    </recommendedName>
</protein>
<dbReference type="GO" id="GO:0005524">
    <property type="term" value="F:ATP binding"/>
    <property type="evidence" value="ECO:0007669"/>
    <property type="project" value="UniProtKB-UniRule"/>
</dbReference>
<evidence type="ECO:0000256" key="7">
    <source>
        <dbReference type="ARBA" id="ARBA00023180"/>
    </source>
</evidence>
<keyword evidence="2" id="KW-0418">Kinase</keyword>
<comment type="subcellular location">
    <subcellularLocation>
        <location evidence="1">Membrane</location>
        <topology evidence="1">Single-pass type I membrane protein</topology>
    </subcellularLocation>
</comment>
<keyword evidence="6" id="KW-0472">Membrane</keyword>
<dbReference type="OrthoDB" id="4062651at2759"/>
<evidence type="ECO:0000256" key="6">
    <source>
        <dbReference type="ARBA" id="ARBA00023136"/>
    </source>
</evidence>
<evidence type="ECO:0000256" key="4">
    <source>
        <dbReference type="ARBA" id="ARBA00022729"/>
    </source>
</evidence>
<evidence type="ECO:0000256" key="1">
    <source>
        <dbReference type="ARBA" id="ARBA00004479"/>
    </source>
</evidence>
<dbReference type="InterPro" id="IPR017441">
    <property type="entry name" value="Protein_kinase_ATP_BS"/>
</dbReference>
<keyword evidence="7" id="KW-0325">Glycoprotein</keyword>
<dbReference type="SUPFAM" id="SSF56112">
    <property type="entry name" value="Protein kinase-like (PK-like)"/>
    <property type="match status" value="1"/>
</dbReference>
<dbReference type="GO" id="GO:0016020">
    <property type="term" value="C:membrane"/>
    <property type="evidence" value="ECO:0007669"/>
    <property type="project" value="UniProtKB-SubCell"/>
</dbReference>
<evidence type="ECO:0000256" key="2">
    <source>
        <dbReference type="ARBA" id="ARBA00022527"/>
    </source>
</evidence>
<evidence type="ECO:0000256" key="5">
    <source>
        <dbReference type="ARBA" id="ARBA00022989"/>
    </source>
</evidence>
<dbReference type="EMBL" id="WJXA01000006">
    <property type="protein sequence ID" value="KAF7141390.1"/>
    <property type="molecule type" value="Genomic_DNA"/>
</dbReference>
<evidence type="ECO:0008006" key="11">
    <source>
        <dbReference type="Google" id="ProtNLM"/>
    </source>
</evidence>
<keyword evidence="8" id="KW-0067">ATP-binding</keyword>
<keyword evidence="10" id="KW-1185">Reference proteome</keyword>
<dbReference type="PROSITE" id="PS00107">
    <property type="entry name" value="PROTEIN_KINASE_ATP"/>
    <property type="match status" value="1"/>
</dbReference>
<dbReference type="InterPro" id="IPR045874">
    <property type="entry name" value="LRK10/LRL21-25-like"/>
</dbReference>
<dbReference type="Proteomes" id="UP000626092">
    <property type="component" value="Unassembled WGS sequence"/>
</dbReference>
<sequence length="158" mass="18093">MKQDYRALKPTRYTYAGIKKITHNFKDKLGQGGYGIVYKGELSKDVPIAAKILNNFTCNGDDFINEVGTIGTIHLVNVELRQLSHKSDIYSFGMLLLEMVGGRKKNIDVHVEENSDDVYYPEWIYNRLNREEVSYNQVEEGEDAKIVKKLTVVGLWCI</sequence>
<keyword evidence="2" id="KW-0723">Serine/threonine-protein kinase</keyword>
<dbReference type="InterPro" id="IPR011009">
    <property type="entry name" value="Kinase-like_dom_sf"/>
</dbReference>
<dbReference type="PANTHER" id="PTHR27009">
    <property type="entry name" value="RUST RESISTANCE KINASE LR10-RELATED"/>
    <property type="match status" value="1"/>
</dbReference>
<evidence type="ECO:0000256" key="8">
    <source>
        <dbReference type="PROSITE-ProRule" id="PRU10141"/>
    </source>
</evidence>